<dbReference type="InterPro" id="IPR036514">
    <property type="entry name" value="SGNH_hydro_sf"/>
</dbReference>
<feature type="domain" description="SGNH hydrolase-type esterase" evidence="1">
    <location>
        <begin position="177"/>
        <end position="378"/>
    </location>
</feature>
<evidence type="ECO:0000313" key="3">
    <source>
        <dbReference type="Proteomes" id="UP000182888"/>
    </source>
</evidence>
<gene>
    <name evidence="2" type="ORF">MPL1032_20033</name>
</gene>
<evidence type="ECO:0000313" key="2">
    <source>
        <dbReference type="EMBL" id="CDX55272.1"/>
    </source>
</evidence>
<organism evidence="2 3">
    <name type="scientific">Mesorhizobium plurifarium</name>
    <dbReference type="NCBI Taxonomy" id="69974"/>
    <lineage>
        <taxon>Bacteria</taxon>
        <taxon>Pseudomonadati</taxon>
        <taxon>Pseudomonadota</taxon>
        <taxon>Alphaproteobacteria</taxon>
        <taxon>Hyphomicrobiales</taxon>
        <taxon>Phyllobacteriaceae</taxon>
        <taxon>Mesorhizobium</taxon>
    </lineage>
</organism>
<dbReference type="SUPFAM" id="SSF52266">
    <property type="entry name" value="SGNH hydrolase"/>
    <property type="match status" value="1"/>
</dbReference>
<dbReference type="InterPro" id="IPR013830">
    <property type="entry name" value="SGNH_hydro"/>
</dbReference>
<evidence type="ECO:0000259" key="1">
    <source>
        <dbReference type="Pfam" id="PF13472"/>
    </source>
</evidence>
<sequence>MTGHWIGTWAASPMNVWPGDAVLYGFHNQTVRQIVRISKGGTRFCVRLSNEHGSDPIDIGAASIARAADGGSIEGGSLRRLTFGGSRAGRILPGAPLLSDPVELEAGDLCDLAVSLYFSGFAPIQTYHFEAQQTAYISDYGEFVEAERMPLQQTSTSRYFLTAVLVGCEADSRSIVCFGDSITDGFGSTVDANARWPDRLAERLSAAGRLGRLGVLNHGIGGNRVTASRARGASALARFDRDVLGLPNVGHMVLLEGINDIGWPGTMLAGPAEAVSLEDLVGSYRQLIARAHMRGIKVIQGTLTPFAGAFESEALRTFHSPEKERMRRAVNDWIRASSPADAVIDFDRALADPQDGSRIRAEFDSGDGLHPSDAGYKAMADLFDLDLFGSPTT</sequence>
<dbReference type="Proteomes" id="UP000182888">
    <property type="component" value="Unassembled WGS sequence"/>
</dbReference>
<dbReference type="Pfam" id="PF13472">
    <property type="entry name" value="Lipase_GDSL_2"/>
    <property type="match status" value="1"/>
</dbReference>
<name>A0A0K2VVW3_MESPL</name>
<reference evidence="3" key="1">
    <citation type="submission" date="2014-08" db="EMBL/GenBank/DDBJ databases">
        <authorList>
            <person name="Edwards T."/>
        </authorList>
    </citation>
    <scope>NUCLEOTIDE SEQUENCE [LARGE SCALE GENOMIC DNA]</scope>
</reference>
<proteinExistence type="predicted"/>
<dbReference type="InterPro" id="IPR053140">
    <property type="entry name" value="GDSL_Rv0518-like"/>
</dbReference>
<protein>
    <recommendedName>
        <fullName evidence="1">SGNH hydrolase-type esterase domain-containing protein</fullName>
    </recommendedName>
</protein>
<dbReference type="Gene3D" id="3.40.50.1110">
    <property type="entry name" value="SGNH hydrolase"/>
    <property type="match status" value="1"/>
</dbReference>
<dbReference type="PANTHER" id="PTHR43784">
    <property type="entry name" value="GDSL-LIKE LIPASE/ACYLHYDROLASE, PUTATIVE (AFU_ORTHOLOGUE AFUA_2G00820)-RELATED"/>
    <property type="match status" value="1"/>
</dbReference>
<dbReference type="GO" id="GO:0016788">
    <property type="term" value="F:hydrolase activity, acting on ester bonds"/>
    <property type="evidence" value="ECO:0007669"/>
    <property type="project" value="UniProtKB-ARBA"/>
</dbReference>
<accession>A0A0K2VVW3</accession>
<dbReference type="AlphaFoldDB" id="A0A0K2VVW3"/>
<dbReference type="EMBL" id="CCND01000012">
    <property type="protein sequence ID" value="CDX55272.1"/>
    <property type="molecule type" value="Genomic_DNA"/>
</dbReference>
<dbReference type="CDD" id="cd01830">
    <property type="entry name" value="XynE_like"/>
    <property type="match status" value="1"/>
</dbReference>
<dbReference type="PANTHER" id="PTHR43784:SF2">
    <property type="entry name" value="GDSL-LIKE LIPASE_ACYLHYDROLASE, PUTATIVE (AFU_ORTHOLOGUE AFUA_2G00820)-RELATED"/>
    <property type="match status" value="1"/>
</dbReference>